<name>A0A2R3Q8U1_9BURK</name>
<dbReference type="Pfam" id="PF06078">
    <property type="entry name" value="DUF937"/>
    <property type="match status" value="1"/>
</dbReference>
<reference evidence="1 2" key="1">
    <citation type="submission" date="2018-03" db="EMBL/GenBank/DDBJ databases">
        <title>Genome sequencing of Melaminivora sp.</title>
        <authorList>
            <person name="Kim S.-J."/>
            <person name="Heo J."/>
            <person name="Ahn J.-H."/>
            <person name="Kwon S.-W."/>
        </authorList>
    </citation>
    <scope>NUCLEOTIDE SEQUENCE [LARGE SCALE GENOMIC DNA]</scope>
    <source>
        <strain evidence="1 2">SC2-9</strain>
    </source>
</reference>
<dbReference type="OrthoDB" id="8812842at2"/>
<dbReference type="InterPro" id="IPR009282">
    <property type="entry name" value="DUF937"/>
</dbReference>
<dbReference type="PROSITE" id="PS00018">
    <property type="entry name" value="EF_HAND_1"/>
    <property type="match status" value="1"/>
</dbReference>
<evidence type="ECO:0000313" key="1">
    <source>
        <dbReference type="EMBL" id="AVO48205.1"/>
    </source>
</evidence>
<evidence type="ECO:0000313" key="2">
    <source>
        <dbReference type="Proteomes" id="UP000237925"/>
    </source>
</evidence>
<dbReference type="AlphaFoldDB" id="A0A2R3Q8U1"/>
<dbReference type="KEGG" id="mela:C6568_02230"/>
<dbReference type="InterPro" id="IPR018247">
    <property type="entry name" value="EF_Hand_1_Ca_BS"/>
</dbReference>
<gene>
    <name evidence="1" type="ORF">C6568_02230</name>
</gene>
<dbReference type="RefSeq" id="WP_106682688.1">
    <property type="nucleotide sequence ID" value="NZ_CP027667.1"/>
</dbReference>
<keyword evidence="2" id="KW-1185">Reference proteome</keyword>
<accession>A0A2R3Q8U1</accession>
<proteinExistence type="predicted"/>
<organism evidence="1 2">
    <name type="scientific">Melaminivora suipulveris</name>
    <dbReference type="NCBI Taxonomy" id="2109913"/>
    <lineage>
        <taxon>Bacteria</taxon>
        <taxon>Pseudomonadati</taxon>
        <taxon>Pseudomonadota</taxon>
        <taxon>Betaproteobacteria</taxon>
        <taxon>Burkholderiales</taxon>
        <taxon>Comamonadaceae</taxon>
        <taxon>Melaminivora</taxon>
    </lineage>
</organism>
<sequence length="214" mass="21069">MTPDVSSSAAGSLADQFMQHLSGAPLAQIAGQLGLDTQQAHSAAAMAVPLLLGAMANNAQQPQGAQALLGALQRDHARPAAAAGPDWGGLLDSVLGGASGEGGQGAAILGHIFGGHRSQAEAGLGRATGLGDNAGQLLRLLAPLVMAFLAQRVGSGGLGADGLGGLLGRERAQAQQGGSPASDLLSRVLDQDGNGRVDLGDLLKLGGSLLGGRR</sequence>
<dbReference type="EMBL" id="CP027667">
    <property type="protein sequence ID" value="AVO48205.1"/>
    <property type="molecule type" value="Genomic_DNA"/>
</dbReference>
<dbReference type="Proteomes" id="UP000237925">
    <property type="component" value="Chromosome"/>
</dbReference>
<protein>
    <submittedName>
        <fullName evidence="1">Calcium-binding protein</fullName>
    </submittedName>
</protein>